<name>A0A654THP6_MYCTX</name>
<evidence type="ECO:0000313" key="6">
    <source>
        <dbReference type="Proteomes" id="UP000044938"/>
    </source>
</evidence>
<evidence type="ECO:0000313" key="8">
    <source>
        <dbReference type="Proteomes" id="UP000046680"/>
    </source>
</evidence>
<proteinExistence type="predicted"/>
<evidence type="ECO:0000313" key="4">
    <source>
        <dbReference type="EMBL" id="COW76334.1"/>
    </source>
</evidence>
<dbReference type="EMBL" id="CFOE01001029">
    <property type="protein sequence ID" value="CFE47509.1"/>
    <property type="molecule type" value="Genomic_DNA"/>
</dbReference>
<evidence type="ECO:0000313" key="10">
    <source>
        <dbReference type="Proteomes" id="UP000048289"/>
    </source>
</evidence>
<evidence type="ECO:0000313" key="9">
    <source>
        <dbReference type="Proteomes" id="UP000046947"/>
    </source>
</evidence>
<organism evidence="1 10">
    <name type="scientific">Mycobacterium tuberculosis</name>
    <dbReference type="NCBI Taxonomy" id="1773"/>
    <lineage>
        <taxon>Bacteria</taxon>
        <taxon>Bacillati</taxon>
        <taxon>Actinomycetota</taxon>
        <taxon>Actinomycetes</taxon>
        <taxon>Mycobacteriales</taxon>
        <taxon>Mycobacteriaceae</taxon>
        <taxon>Mycobacterium</taxon>
        <taxon>Mycobacterium tuberculosis complex</taxon>
    </lineage>
</organism>
<dbReference type="Proteomes" id="UP000045842">
    <property type="component" value="Unassembled WGS sequence"/>
</dbReference>
<accession>A0A654THP6</accession>
<reference evidence="6 7" key="1">
    <citation type="submission" date="2015-03" db="EMBL/GenBank/DDBJ databases">
        <authorList>
            <consortium name="Pathogen Informatics"/>
        </authorList>
    </citation>
    <scope>NUCLEOTIDE SEQUENCE [LARGE SCALE GENOMIC DNA]</scope>
    <source>
        <strain evidence="3 8">C09601061</strain>
        <strain evidence="4 7">G09801536</strain>
        <strain evidence="1 10">G09901357</strain>
        <strain evidence="2 9">H09601792</strain>
        <strain evidence="5 6">M09401471</strain>
    </source>
</reference>
<evidence type="ECO:0000313" key="1">
    <source>
        <dbReference type="EMBL" id="CFE47509.1"/>
    </source>
</evidence>
<evidence type="ECO:0000313" key="5">
    <source>
        <dbReference type="EMBL" id="COX27430.1"/>
    </source>
</evidence>
<dbReference type="Proteomes" id="UP000044938">
    <property type="component" value="Unassembled WGS sequence"/>
</dbReference>
<dbReference type="EMBL" id="CSAJ01000836">
    <property type="protein sequence ID" value="COX27430.1"/>
    <property type="molecule type" value="Genomic_DNA"/>
</dbReference>
<evidence type="ECO:0000313" key="2">
    <source>
        <dbReference type="EMBL" id="CFE65205.1"/>
    </source>
</evidence>
<dbReference type="Proteomes" id="UP000046680">
    <property type="component" value="Unassembled WGS sequence"/>
</dbReference>
<evidence type="ECO:0000313" key="7">
    <source>
        <dbReference type="Proteomes" id="UP000045842"/>
    </source>
</evidence>
<protein>
    <submittedName>
        <fullName evidence="1">Uncharacterized protein</fullName>
    </submittedName>
</protein>
<dbReference type="Proteomes" id="UP000048289">
    <property type="component" value="Unassembled WGS sequence"/>
</dbReference>
<dbReference type="EMBL" id="CFOH01000669">
    <property type="protein sequence ID" value="CFE65205.1"/>
    <property type="molecule type" value="Genomic_DNA"/>
</dbReference>
<sequence length="125" mass="13668">MIRFVIALVPHQRSLATSTTAPSSRTDSILYGPDEGKRLRTSSWLRPGLRSHVEFHSRAICSTADTLLLSNAAVTSMCSWSAITCDGISDVAVNSWEWSTTLRSGMNDTRAFFCPAVHSMLAMST</sequence>
<dbReference type="EMBL" id="CSAD01001020">
    <property type="protein sequence ID" value="COW76334.1"/>
    <property type="molecule type" value="Genomic_DNA"/>
</dbReference>
<dbReference type="AlphaFoldDB" id="A0A654THP6"/>
<gene>
    <name evidence="3" type="ORF">ERS007657_03071</name>
    <name evidence="4" type="ORF">ERS007679_04272</name>
    <name evidence="1" type="ORF">ERS007681_04363</name>
    <name evidence="2" type="ORF">ERS007688_03245</name>
    <name evidence="5" type="ORF">ERS007720_04205</name>
</gene>
<dbReference type="EMBL" id="CGCX01001364">
    <property type="protein sequence ID" value="CFR93440.1"/>
    <property type="molecule type" value="Genomic_DNA"/>
</dbReference>
<evidence type="ECO:0000313" key="3">
    <source>
        <dbReference type="EMBL" id="CFR93440.1"/>
    </source>
</evidence>
<dbReference type="Proteomes" id="UP000046947">
    <property type="component" value="Unassembled WGS sequence"/>
</dbReference>